<dbReference type="Pfam" id="PF14516">
    <property type="entry name" value="AAA_35"/>
    <property type="match status" value="1"/>
</dbReference>
<sequence>MNSDEVLLAIEERFLKRKLTPAERIVLGQTWNKQTYDQMAKHSGYGDAHLKDTGYKLWRAISQALGQRVTKKSLLFVLQEHLQPLSSSHLQPLPSSSNLTKTFVPLHTEALSARRPYLSGPLPPDSPFYIQRSPGEELAYSEIQRPGGFVRIKAPQKMGKTSLMFRLIEIAHQNNYQTVHLDLQTVDQDVFSNIDTFLKWFCVRSSQSLKLAPKLLDFWDASMGHKVSSELYYQEYLLENRKTPTILIIDAAERLIEHPKIAQDFFPLLRSWHEKARWNFLWRNLRIVIAHATEIYAPLKIHQSPLNIGQAIKLPKFTATQVAELAARYGVAKSNDTLGKILVDLVGGHPYLVNIFLYYLATESLSIDTLLKTVSMPSGIYGTHLRNYLALLKKEPELAISFKQVVSSTTGVELDAVAMYRLESLGLITINGYQAIPSCNIYRSYFQQQLSV</sequence>
<proteinExistence type="predicted"/>
<keyword evidence="3" id="KW-1185">Reference proteome</keyword>
<evidence type="ECO:0000259" key="1">
    <source>
        <dbReference type="Pfam" id="PF26355"/>
    </source>
</evidence>
<dbReference type="Pfam" id="PF26355">
    <property type="entry name" value="HTH_VMAP-M9"/>
    <property type="match status" value="1"/>
</dbReference>
<dbReference type="Gene3D" id="3.40.50.300">
    <property type="entry name" value="P-loop containing nucleotide triphosphate hydrolases"/>
    <property type="match status" value="1"/>
</dbReference>
<dbReference type="RefSeq" id="WP_163697913.1">
    <property type="nucleotide sequence ID" value="NZ_QXHD01000004.1"/>
</dbReference>
<name>A0A6M0RIL5_9CYAN</name>
<organism evidence="2 3">
    <name type="scientific">Adonisia turfae CCMR0081</name>
    <dbReference type="NCBI Taxonomy" id="2292702"/>
    <lineage>
        <taxon>Bacteria</taxon>
        <taxon>Bacillati</taxon>
        <taxon>Cyanobacteriota</taxon>
        <taxon>Adonisia</taxon>
        <taxon>Adonisia turfae</taxon>
    </lineage>
</organism>
<dbReference type="AlphaFoldDB" id="A0A6M0RIL5"/>
<evidence type="ECO:0000313" key="3">
    <source>
        <dbReference type="Proteomes" id="UP000481033"/>
    </source>
</evidence>
<dbReference type="EMBL" id="QXHD01000004">
    <property type="protein sequence ID" value="NEZ56009.1"/>
    <property type="molecule type" value="Genomic_DNA"/>
</dbReference>
<reference evidence="2 3" key="1">
    <citation type="journal article" date="2020" name="Microb. Ecol.">
        <title>Ecogenomics of the Marine Benthic Filamentous Cyanobacterium Adonisia.</title>
        <authorList>
            <person name="Walter J.M."/>
            <person name="Coutinho F.H."/>
            <person name="Leomil L."/>
            <person name="Hargreaves P.I."/>
            <person name="Campeao M.E."/>
            <person name="Vieira V.V."/>
            <person name="Silva B.S."/>
            <person name="Fistarol G.O."/>
            <person name="Salomon P.S."/>
            <person name="Sawabe T."/>
            <person name="Mino S."/>
            <person name="Hosokawa M."/>
            <person name="Miyashita H."/>
            <person name="Maruyama F."/>
            <person name="van Verk M.C."/>
            <person name="Dutilh B.E."/>
            <person name="Thompson C.C."/>
            <person name="Thompson F.L."/>
        </authorList>
    </citation>
    <scope>NUCLEOTIDE SEQUENCE [LARGE SCALE GENOMIC DNA]</scope>
    <source>
        <strain evidence="2 3">CCMR0081</strain>
    </source>
</reference>
<dbReference type="SUPFAM" id="SSF52540">
    <property type="entry name" value="P-loop containing nucleoside triphosphate hydrolases"/>
    <property type="match status" value="1"/>
</dbReference>
<dbReference type="Proteomes" id="UP000481033">
    <property type="component" value="Unassembled WGS sequence"/>
</dbReference>
<protein>
    <recommendedName>
        <fullName evidence="1">vWA-MoxR associated protein N-terminal HTH domain-containing protein</fullName>
    </recommendedName>
</protein>
<gene>
    <name evidence="2" type="ORF">DXZ20_10055</name>
</gene>
<evidence type="ECO:0000313" key="2">
    <source>
        <dbReference type="EMBL" id="NEZ56009.1"/>
    </source>
</evidence>
<comment type="caution">
    <text evidence="2">The sequence shown here is derived from an EMBL/GenBank/DDBJ whole genome shotgun (WGS) entry which is preliminary data.</text>
</comment>
<feature type="domain" description="vWA-MoxR associated protein N-terminal HTH" evidence="1">
    <location>
        <begin position="2"/>
        <end position="79"/>
    </location>
</feature>
<dbReference type="InterPro" id="IPR027417">
    <property type="entry name" value="P-loop_NTPase"/>
</dbReference>
<accession>A0A6M0RIL5</accession>
<dbReference type="InterPro" id="IPR058651">
    <property type="entry name" value="HTH_VMAP-M9"/>
</dbReference>